<reference evidence="1" key="1">
    <citation type="submission" date="2021-02" db="EMBL/GenBank/DDBJ databases">
        <authorList>
            <person name="Nowell W R."/>
        </authorList>
    </citation>
    <scope>NUCLEOTIDE SEQUENCE</scope>
</reference>
<evidence type="ECO:0000313" key="1">
    <source>
        <dbReference type="EMBL" id="CAF5212267.1"/>
    </source>
</evidence>
<sequence length="177" mass="20557">MDALLLLLASHCHAPQPDSIPAIQLKNEIKAHAAITDESTSTIIHSTLRTYPLSDAGQHPKNEPLMLMIQRQRTTETVDADGRLPDKLRKTYRDKGFILHEDKKLIIFTKKTNLSILKQNKYWFADRTFKVNYQSYLSFSFPIFFHIGVSRRLLPTLHITCNDDQCNYSSRLWVINW</sequence>
<dbReference type="AlphaFoldDB" id="A0A8S3J3X2"/>
<gene>
    <name evidence="1" type="ORF">SMN809_LOCUS78719</name>
</gene>
<evidence type="ECO:0000313" key="2">
    <source>
        <dbReference type="Proteomes" id="UP000676336"/>
    </source>
</evidence>
<dbReference type="Proteomes" id="UP000676336">
    <property type="component" value="Unassembled WGS sequence"/>
</dbReference>
<dbReference type="EMBL" id="CAJOBI010340606">
    <property type="protein sequence ID" value="CAF5212267.1"/>
    <property type="molecule type" value="Genomic_DNA"/>
</dbReference>
<protein>
    <submittedName>
        <fullName evidence="1">Uncharacterized protein</fullName>
    </submittedName>
</protein>
<accession>A0A8S3J3X2</accession>
<organism evidence="1 2">
    <name type="scientific">Rotaria magnacalcarata</name>
    <dbReference type="NCBI Taxonomy" id="392030"/>
    <lineage>
        <taxon>Eukaryota</taxon>
        <taxon>Metazoa</taxon>
        <taxon>Spiralia</taxon>
        <taxon>Gnathifera</taxon>
        <taxon>Rotifera</taxon>
        <taxon>Eurotatoria</taxon>
        <taxon>Bdelloidea</taxon>
        <taxon>Philodinida</taxon>
        <taxon>Philodinidae</taxon>
        <taxon>Rotaria</taxon>
    </lineage>
</organism>
<proteinExistence type="predicted"/>
<comment type="caution">
    <text evidence="1">The sequence shown here is derived from an EMBL/GenBank/DDBJ whole genome shotgun (WGS) entry which is preliminary data.</text>
</comment>
<name>A0A8S3J3X2_9BILA</name>